<keyword evidence="1" id="KW-0472">Membrane</keyword>
<accession>A0A8S1CKB3</accession>
<proteinExistence type="predicted"/>
<keyword evidence="1" id="KW-0812">Transmembrane</keyword>
<keyword evidence="3" id="KW-1185">Reference proteome</keyword>
<dbReference type="OrthoDB" id="2105199at2759"/>
<evidence type="ECO:0000313" key="2">
    <source>
        <dbReference type="EMBL" id="CAB3365661.1"/>
    </source>
</evidence>
<evidence type="ECO:0000256" key="1">
    <source>
        <dbReference type="SAM" id="Phobius"/>
    </source>
</evidence>
<feature type="transmembrane region" description="Helical" evidence="1">
    <location>
        <begin position="25"/>
        <end position="46"/>
    </location>
</feature>
<sequence length="73" mass="8082">MGTLGCDLFEILGAISGMGNAVNNVAIQIHCIFVLLVWLWATPFSLKPALEIWNRFIPEGYLATCSFDYLTDS</sequence>
<evidence type="ECO:0000313" key="3">
    <source>
        <dbReference type="Proteomes" id="UP000494165"/>
    </source>
</evidence>
<reference evidence="2 3" key="1">
    <citation type="submission" date="2020-04" db="EMBL/GenBank/DDBJ databases">
        <authorList>
            <person name="Alioto T."/>
            <person name="Alioto T."/>
            <person name="Gomez Garrido J."/>
        </authorList>
    </citation>
    <scope>NUCLEOTIDE SEQUENCE [LARGE SCALE GENOMIC DNA]</scope>
</reference>
<keyword evidence="1" id="KW-1133">Transmembrane helix</keyword>
<dbReference type="AlphaFoldDB" id="A0A8S1CKB3"/>
<comment type="caution">
    <text evidence="2">The sequence shown here is derived from an EMBL/GenBank/DDBJ whole genome shotgun (WGS) entry which is preliminary data.</text>
</comment>
<organism evidence="2 3">
    <name type="scientific">Cloeon dipterum</name>
    <dbReference type="NCBI Taxonomy" id="197152"/>
    <lineage>
        <taxon>Eukaryota</taxon>
        <taxon>Metazoa</taxon>
        <taxon>Ecdysozoa</taxon>
        <taxon>Arthropoda</taxon>
        <taxon>Hexapoda</taxon>
        <taxon>Insecta</taxon>
        <taxon>Pterygota</taxon>
        <taxon>Palaeoptera</taxon>
        <taxon>Ephemeroptera</taxon>
        <taxon>Pisciforma</taxon>
        <taxon>Baetidae</taxon>
        <taxon>Cloeon</taxon>
    </lineage>
</organism>
<gene>
    <name evidence="2" type="ORF">CLODIP_2_CD05558</name>
</gene>
<dbReference type="Proteomes" id="UP000494165">
    <property type="component" value="Unassembled WGS sequence"/>
</dbReference>
<dbReference type="EMBL" id="CADEPI010000021">
    <property type="protein sequence ID" value="CAB3365661.1"/>
    <property type="molecule type" value="Genomic_DNA"/>
</dbReference>
<protein>
    <submittedName>
        <fullName evidence="2">Uncharacterized protein</fullName>
    </submittedName>
</protein>
<name>A0A8S1CKB3_9INSE</name>